<reference evidence="4 5" key="1">
    <citation type="submission" date="2018-07" db="EMBL/GenBank/DDBJ databases">
        <title>Genomic Encyclopedia of Type Strains, Phase IV (KMG-IV): sequencing the most valuable type-strain genomes for metagenomic binning, comparative biology and taxonomic classification.</title>
        <authorList>
            <person name="Goeker M."/>
        </authorList>
    </citation>
    <scope>NUCLEOTIDE SEQUENCE [LARGE SCALE GENOMIC DNA]</scope>
    <source>
        <strain evidence="4 5">DSM 26407</strain>
    </source>
</reference>
<dbReference type="Pfam" id="PF00805">
    <property type="entry name" value="Pentapeptide"/>
    <property type="match status" value="6"/>
</dbReference>
<evidence type="ECO:0000313" key="4">
    <source>
        <dbReference type="EMBL" id="RCX31128.1"/>
    </source>
</evidence>
<organism evidence="4 5">
    <name type="scientific">Thioalbus denitrificans</name>
    <dbReference type="NCBI Taxonomy" id="547122"/>
    <lineage>
        <taxon>Bacteria</taxon>
        <taxon>Pseudomonadati</taxon>
        <taxon>Pseudomonadota</taxon>
        <taxon>Gammaproteobacteria</taxon>
        <taxon>Chromatiales</taxon>
        <taxon>Ectothiorhodospiraceae</taxon>
        <taxon>Thioalbus</taxon>
    </lineage>
</organism>
<dbReference type="EMBL" id="QPJY01000003">
    <property type="protein sequence ID" value="RCX31128.1"/>
    <property type="molecule type" value="Genomic_DNA"/>
</dbReference>
<dbReference type="PANTHER" id="PTHR47485">
    <property type="entry name" value="THYLAKOID LUMENAL 17.4 KDA PROTEIN, CHLOROPLASTIC"/>
    <property type="match status" value="1"/>
</dbReference>
<dbReference type="InterPro" id="IPR001646">
    <property type="entry name" value="5peptide_repeat"/>
</dbReference>
<dbReference type="OrthoDB" id="237820at2"/>
<evidence type="ECO:0000313" key="5">
    <source>
        <dbReference type="Proteomes" id="UP000252707"/>
    </source>
</evidence>
<evidence type="ECO:0000259" key="3">
    <source>
        <dbReference type="Pfam" id="PF09937"/>
    </source>
</evidence>
<gene>
    <name evidence="4" type="ORF">DFQ59_10392</name>
</gene>
<dbReference type="RefSeq" id="WP_114279316.1">
    <property type="nucleotide sequence ID" value="NZ_QPJY01000003.1"/>
</dbReference>
<dbReference type="SUPFAM" id="SSF141571">
    <property type="entry name" value="Pentapeptide repeat-like"/>
    <property type="match status" value="3"/>
</dbReference>
<evidence type="ECO:0000256" key="1">
    <source>
        <dbReference type="ARBA" id="ARBA00022737"/>
    </source>
</evidence>
<dbReference type="AlphaFoldDB" id="A0A369CD53"/>
<dbReference type="Proteomes" id="UP000252707">
    <property type="component" value="Unassembled WGS sequence"/>
</dbReference>
<accession>A0A369CD53</accession>
<dbReference type="PANTHER" id="PTHR47485:SF1">
    <property type="entry name" value="THYLAKOID LUMENAL 17.4 KDA PROTEIN, CHLOROPLASTIC"/>
    <property type="match status" value="1"/>
</dbReference>
<keyword evidence="5" id="KW-1185">Reference proteome</keyword>
<dbReference type="Gene3D" id="2.160.20.80">
    <property type="entry name" value="E3 ubiquitin-protein ligase SopA"/>
    <property type="match status" value="3"/>
</dbReference>
<keyword evidence="1" id="KW-0677">Repeat</keyword>
<feature type="domain" description="DUF2169" evidence="3">
    <location>
        <begin position="32"/>
        <end position="293"/>
    </location>
</feature>
<feature type="region of interest" description="Disordered" evidence="2">
    <location>
        <begin position="522"/>
        <end position="543"/>
    </location>
</feature>
<proteinExistence type="predicted"/>
<comment type="caution">
    <text evidence="4">The sequence shown here is derived from an EMBL/GenBank/DDBJ whole genome shotgun (WGS) entry which is preliminary data.</text>
</comment>
<name>A0A369CD53_9GAMM</name>
<sequence>MKTIKPGALSLLTRTIEHRGRCIFVVSPLLFVSLTGEVRLKSEVALWKFAAATLGKDAAIDAGQPKAVPEFLIHAQAFAPGGRPCPACAVRARVAGREKTLFAFGDRYWEGRTASEPVPFTRMPIDWSRAYGGPGFAPNPAGRGADPKAEAPLPLPNIEYPDARLTRPDQPGRPAGFGPREVTHPERAALAGTYDDAWLKNDFPGLARDLDWKHFNVASPDQWLEGALSGSEEWEFENLHPDQRLLRGRLPGFATRCFVRHTTPDGEQFGEIATRLDTVWFFPEQECAILVGRGLMEVTEDDAADISLLVAAVEWADAPRGEDHYAEAVRRRLDPETGHYYLLQEDDLLPEGIGQRYGVERLAGGPIESPTLLSENLRKRQAAEIEAARAKVAEYGLDPDQGHAPPPPAPVAAPPQKLEELPAYLAGMQRRREEMKAEFEAREVQLDADRRAATARAGIDYAVIEAEMNETPKGPPRFSANAELASLRRLRSSMKADKGSAEEIDLYLEDPAFRQRLADAERQGRESYQRTAHRQTAADPMDPDRAAWVRQWAQERFHSGASFAGIDLTGADLSGLDLQGADFSGAFLEGANLRGCRLEGADFSQAVLARANLTDARLVGARLPGANLGGALCAGTRFDEARLEGAILSGARLERSSFVRAGLTRADLGGGALFGETDWSEADAQDLNFIDVSLEGLILRGAHLERGVFVRCRFEGVDFSGAHLARAVFVKPQGAGALFRGADFSGAVFVGGSALQGADFSGASIVTTLFRPADLTGARFDRATLKEADLSECQLQGASFIMATATDSRFMKADLAKARFTSANLMNSSLQKARLEGADFRHANLYGVDLARVWVDGATDFSRALTHRARTWPRRPRPTTGGGAA</sequence>
<protein>
    <submittedName>
        <fullName evidence="4">Uncharacterized protein YjbI with pentapeptide repeats</fullName>
    </submittedName>
</protein>
<dbReference type="Pfam" id="PF09937">
    <property type="entry name" value="DUF2169"/>
    <property type="match status" value="1"/>
</dbReference>
<evidence type="ECO:0000256" key="2">
    <source>
        <dbReference type="SAM" id="MobiDB-lite"/>
    </source>
</evidence>
<dbReference type="InterPro" id="IPR018683">
    <property type="entry name" value="DUF2169"/>
</dbReference>